<dbReference type="InterPro" id="IPR011059">
    <property type="entry name" value="Metal-dep_hydrolase_composite"/>
</dbReference>
<evidence type="ECO:0000256" key="1">
    <source>
        <dbReference type="ARBA" id="ARBA00001947"/>
    </source>
</evidence>
<dbReference type="Gene3D" id="2.30.40.10">
    <property type="entry name" value="Urease, subunit C, domain 1"/>
    <property type="match status" value="1"/>
</dbReference>
<evidence type="ECO:0000259" key="5">
    <source>
        <dbReference type="Pfam" id="PF01979"/>
    </source>
</evidence>
<evidence type="ECO:0000313" key="6">
    <source>
        <dbReference type="EMBL" id="TCO34845.1"/>
    </source>
</evidence>
<dbReference type="EMBL" id="SLWQ01000016">
    <property type="protein sequence ID" value="TCO34845.1"/>
    <property type="molecule type" value="Genomic_DNA"/>
</dbReference>
<dbReference type="GO" id="GO:0019239">
    <property type="term" value="F:deaminase activity"/>
    <property type="evidence" value="ECO:0007669"/>
    <property type="project" value="TreeGrafter"/>
</dbReference>
<name>A0A4R2HXQ2_9GAMM</name>
<dbReference type="AlphaFoldDB" id="A0A4R2HXQ2"/>
<keyword evidence="7" id="KW-1185">Reference proteome</keyword>
<dbReference type="SUPFAM" id="SSF51338">
    <property type="entry name" value="Composite domain of metallo-dependent hydrolases"/>
    <property type="match status" value="1"/>
</dbReference>
<dbReference type="Proteomes" id="UP000294862">
    <property type="component" value="Unassembled WGS sequence"/>
</dbReference>
<dbReference type="NCBIfam" id="TIGR02022">
    <property type="entry name" value="hutF"/>
    <property type="match status" value="1"/>
</dbReference>
<evidence type="ECO:0000256" key="2">
    <source>
        <dbReference type="ARBA" id="ARBA00022723"/>
    </source>
</evidence>
<dbReference type="RefSeq" id="WP_132000240.1">
    <property type="nucleotide sequence ID" value="NZ_SLWQ01000016.1"/>
</dbReference>
<dbReference type="InterPro" id="IPR032466">
    <property type="entry name" value="Metal_Hydrolase"/>
</dbReference>
<comment type="cofactor">
    <cofactor evidence="1">
        <name>Zn(2+)</name>
        <dbReference type="ChEBI" id="CHEBI:29105"/>
    </cofactor>
</comment>
<dbReference type="OrthoDB" id="9796020at2"/>
<keyword evidence="3" id="KW-0378">Hydrolase</keyword>
<dbReference type="SUPFAM" id="SSF51556">
    <property type="entry name" value="Metallo-dependent hydrolases"/>
    <property type="match status" value="1"/>
</dbReference>
<dbReference type="InterPro" id="IPR051607">
    <property type="entry name" value="Metallo-dep_hydrolases"/>
</dbReference>
<dbReference type="Pfam" id="PF01979">
    <property type="entry name" value="Amidohydro_1"/>
    <property type="match status" value="1"/>
</dbReference>
<dbReference type="InterPro" id="IPR006680">
    <property type="entry name" value="Amidohydro-rel"/>
</dbReference>
<dbReference type="GO" id="GO:0046872">
    <property type="term" value="F:metal ion binding"/>
    <property type="evidence" value="ECO:0007669"/>
    <property type="project" value="UniProtKB-KW"/>
</dbReference>
<comment type="caution">
    <text evidence="6">The sequence shown here is derived from an EMBL/GenBank/DDBJ whole genome shotgun (WGS) entry which is preliminary data.</text>
</comment>
<keyword evidence="4" id="KW-0862">Zinc</keyword>
<protein>
    <submittedName>
        <fullName evidence="6">Formimidoylglutamate deiminase</fullName>
    </submittedName>
</protein>
<dbReference type="InterPro" id="IPR010252">
    <property type="entry name" value="HutF"/>
</dbReference>
<dbReference type="Gene3D" id="3.20.20.140">
    <property type="entry name" value="Metal-dependent hydrolases"/>
    <property type="match status" value="1"/>
</dbReference>
<keyword evidence="2" id="KW-0479">Metal-binding</keyword>
<dbReference type="GO" id="GO:0005829">
    <property type="term" value="C:cytosol"/>
    <property type="evidence" value="ECO:0007669"/>
    <property type="project" value="TreeGrafter"/>
</dbReference>
<reference evidence="6 7" key="1">
    <citation type="journal article" date="2015" name="Stand. Genomic Sci.">
        <title>Genomic Encyclopedia of Bacterial and Archaeal Type Strains, Phase III: the genomes of soil and plant-associated and newly described type strains.</title>
        <authorList>
            <person name="Whitman W.B."/>
            <person name="Woyke T."/>
            <person name="Klenk H.P."/>
            <person name="Zhou Y."/>
            <person name="Lilburn T.G."/>
            <person name="Beck B.J."/>
            <person name="De Vos P."/>
            <person name="Vandamme P."/>
            <person name="Eisen J.A."/>
            <person name="Garrity G."/>
            <person name="Hugenholtz P."/>
            <person name="Kyrpides N.C."/>
        </authorList>
    </citation>
    <scope>NUCLEOTIDE SEQUENCE [LARGE SCALE GENOMIC DNA]</scope>
    <source>
        <strain evidence="6 7">A3</strain>
    </source>
</reference>
<proteinExistence type="predicted"/>
<feature type="domain" description="Amidohydrolase-related" evidence="5">
    <location>
        <begin position="50"/>
        <end position="443"/>
    </location>
</feature>
<evidence type="ECO:0000313" key="7">
    <source>
        <dbReference type="Proteomes" id="UP000294862"/>
    </source>
</evidence>
<organism evidence="6 7">
    <name type="scientific">Dokdonella fugitiva</name>
    <dbReference type="NCBI Taxonomy" id="328517"/>
    <lineage>
        <taxon>Bacteria</taxon>
        <taxon>Pseudomonadati</taxon>
        <taxon>Pseudomonadota</taxon>
        <taxon>Gammaproteobacteria</taxon>
        <taxon>Lysobacterales</taxon>
        <taxon>Rhodanobacteraceae</taxon>
        <taxon>Dokdonella</taxon>
    </lineage>
</organism>
<sequence>MPTHLHAAHAWLPGGFARDVQFVAGAPGPSALASVRADATRDAAATSVQIVVPGMPNLHSHAFQRAMAGLAERRAPQQAEDSFWSWREVMYAFAGRIGPEDLRAIAAQLYVEMLEAGYTQVCEFHYLHHQPDGRPYDDPAAMSLALVEAAREAGIGLTLLPTLYMTGGFDGRRLSDRQRRFSHDVDAYLRLLERLRALDEPALNVGIALHSLRAVPADAMRAVLDAIDAIPAHRRQRAVERMPVHIHIAEQIGEVQDCLAIRNARPVEWLLDHAPVDARWCLVHATHLSEAETRRLAASGAVAGLCPTTEANLGDGLFPLRTYLDEGGALGIGSDSHISVSPVEELRWLEYGQRLVTRHRNISASAAQPSSGETLFAHALAGGAKAAGGALAALAPGHRADIVVLDDASPLLAGRSPQQLVDTWLFAGNANLVRDVMVGGEWVVREHRHRDAERIARRYRGVVERLARA</sequence>
<evidence type="ECO:0000256" key="4">
    <source>
        <dbReference type="ARBA" id="ARBA00022833"/>
    </source>
</evidence>
<dbReference type="PANTHER" id="PTHR11271:SF48">
    <property type="entry name" value="AMIDOHYDROLASE-RELATED DOMAIN-CONTAINING PROTEIN"/>
    <property type="match status" value="1"/>
</dbReference>
<dbReference type="NCBIfam" id="NF006684">
    <property type="entry name" value="PRK09229.1-5"/>
    <property type="match status" value="1"/>
</dbReference>
<evidence type="ECO:0000256" key="3">
    <source>
        <dbReference type="ARBA" id="ARBA00022801"/>
    </source>
</evidence>
<dbReference type="NCBIfam" id="NF006681">
    <property type="entry name" value="PRK09229.1-2"/>
    <property type="match status" value="1"/>
</dbReference>
<gene>
    <name evidence="6" type="ORF">EV148_11625</name>
</gene>
<dbReference type="PANTHER" id="PTHR11271">
    <property type="entry name" value="GUANINE DEAMINASE"/>
    <property type="match status" value="1"/>
</dbReference>
<accession>A0A4R2HXQ2</accession>